<accession>C9K305</accession>
<dbReference type="PANTHER" id="PTHR33643">
    <property type="entry name" value="UREASE ACCESSORY PROTEIN D"/>
    <property type="match status" value="1"/>
</dbReference>
<proteinExistence type="inferred from homology"/>
<gene>
    <name evidence="3" type="primary">ureH</name>
</gene>
<organism evidence="3">
    <name type="scientific">Campylobacter sputorum biovar paraureolyticus</name>
    <dbReference type="NCBI Taxonomy" id="593874"/>
    <lineage>
        <taxon>Bacteria</taxon>
        <taxon>Pseudomonadati</taxon>
        <taxon>Campylobacterota</taxon>
        <taxon>Epsilonproteobacteria</taxon>
        <taxon>Campylobacterales</taxon>
        <taxon>Campylobacteraceae</taxon>
        <taxon>Campylobacter</taxon>
    </lineage>
</organism>
<dbReference type="GO" id="GO:0016151">
    <property type="term" value="F:nickel cation binding"/>
    <property type="evidence" value="ECO:0007669"/>
    <property type="project" value="InterPro"/>
</dbReference>
<protein>
    <submittedName>
        <fullName evidence="3">Urease accessory protein H</fullName>
    </submittedName>
</protein>
<keyword evidence="2" id="KW-0143">Chaperone</keyword>
<dbReference type="InterPro" id="IPR002669">
    <property type="entry name" value="UreD"/>
</dbReference>
<evidence type="ECO:0000256" key="1">
    <source>
        <dbReference type="ARBA" id="ARBA00007177"/>
    </source>
</evidence>
<evidence type="ECO:0000256" key="2">
    <source>
        <dbReference type="ARBA" id="ARBA00023186"/>
    </source>
</evidence>
<dbReference type="PANTHER" id="PTHR33643:SF1">
    <property type="entry name" value="UREASE ACCESSORY PROTEIN D"/>
    <property type="match status" value="1"/>
</dbReference>
<evidence type="ECO:0000313" key="3">
    <source>
        <dbReference type="EMBL" id="BAI43672.1"/>
    </source>
</evidence>
<sequence length="237" mass="27102">MSVLKTILKDGNLTHHYQRGMLRLLELPVEYGADLKASDNRFFAYLSTLGGGLVGGDTYLQEFKILNTDALICSQSNQKVYKGSSLLTNKITLDKSSKLVFHNDANIFYKDSNFKSKTTIFLNSGARLFYLDGGFIGYCSGEFKANLILRIFVDSKLRLNDNFFYHTKENLSLFYNYEYFYNITIVGKHSIQNINDENIKLFASSIKDITTVRIVSNDNDLAMRHINTLKTNFIKEN</sequence>
<comment type="similarity">
    <text evidence="1">Belongs to the UreD family.</text>
</comment>
<dbReference type="EMBL" id="AB479194">
    <property type="protein sequence ID" value="BAI43672.1"/>
    <property type="molecule type" value="Genomic_DNA"/>
</dbReference>
<name>C9K305_9BACT</name>
<dbReference type="Pfam" id="PF01774">
    <property type="entry name" value="UreD"/>
    <property type="match status" value="1"/>
</dbReference>
<reference evidence="3" key="1">
    <citation type="journal article" date="2011" name="Folia Microbiol. (Praha)">
        <title>Molecular analysis and characterization of a urease gene operon from Campylobacter sputorum biovar paraureolyticus.</title>
        <authorList>
            <person name="Kakinuma Y."/>
            <person name="Hayashi K."/>
            <person name="Tazumi A."/>
            <person name="Hirayama J."/>
            <person name="Moore J.E."/>
            <person name="Millar B.C."/>
            <person name="Kuribayashi T."/>
            <person name="Matsuda M."/>
        </authorList>
    </citation>
    <scope>NUCLEOTIDE SEQUENCE</scope>
    <source>
        <strain evidence="3">LMG 17591</strain>
    </source>
</reference>
<dbReference type="AlphaFoldDB" id="C9K305"/>